<dbReference type="AlphaFoldDB" id="A0A642C4F8"/>
<comment type="caution">
    <text evidence="1">The sequence shown here is derived from an EMBL/GenBank/DDBJ whole genome shotgun (WGS) entry which is preliminary data.</text>
</comment>
<name>A0A642C4F8_BACOV</name>
<gene>
    <name evidence="1" type="ORF">F3B98_32120</name>
</gene>
<feature type="non-terminal residue" evidence="1">
    <location>
        <position position="130"/>
    </location>
</feature>
<protein>
    <submittedName>
        <fullName evidence="1">Uncharacterized protein</fullName>
    </submittedName>
</protein>
<accession>A0A642C4F8</accession>
<proteinExistence type="predicted"/>
<evidence type="ECO:0000313" key="2">
    <source>
        <dbReference type="Proteomes" id="UP000435985"/>
    </source>
</evidence>
<sequence>MDLEETLALKRTNYEKLIRNMDKAIRNEMLKYEEAEFYIRLQSECFNLYPIVVKALALQIIDNKRRSIFCSIVKGHKLKRLADFHKQTPEEIAIEFRSIVCELRRKINNGAFTAKESVNLRLKMERDILE</sequence>
<dbReference type="Proteomes" id="UP000435985">
    <property type="component" value="Unassembled WGS sequence"/>
</dbReference>
<dbReference type="EMBL" id="VWFO01000610">
    <property type="protein sequence ID" value="KAA4647636.1"/>
    <property type="molecule type" value="Genomic_DNA"/>
</dbReference>
<organism evidence="1 2">
    <name type="scientific">Bacteroides ovatus</name>
    <dbReference type="NCBI Taxonomy" id="28116"/>
    <lineage>
        <taxon>Bacteria</taxon>
        <taxon>Pseudomonadati</taxon>
        <taxon>Bacteroidota</taxon>
        <taxon>Bacteroidia</taxon>
        <taxon>Bacteroidales</taxon>
        <taxon>Bacteroidaceae</taxon>
        <taxon>Bacteroides</taxon>
    </lineage>
</organism>
<evidence type="ECO:0000313" key="1">
    <source>
        <dbReference type="EMBL" id="KAA4647636.1"/>
    </source>
</evidence>
<reference evidence="1 2" key="1">
    <citation type="journal article" date="2019" name="Nat. Med.">
        <title>A library of human gut bacterial isolates paired with longitudinal multiomics data enables mechanistic microbiome research.</title>
        <authorList>
            <person name="Poyet M."/>
            <person name="Groussin M."/>
            <person name="Gibbons S.M."/>
            <person name="Avila-Pacheco J."/>
            <person name="Jiang X."/>
            <person name="Kearney S.M."/>
            <person name="Perrotta A.R."/>
            <person name="Berdy B."/>
            <person name="Zhao S."/>
            <person name="Lieberman T.D."/>
            <person name="Swanson P.K."/>
            <person name="Smith M."/>
            <person name="Roesemann S."/>
            <person name="Alexander J.E."/>
            <person name="Rich S.A."/>
            <person name="Livny J."/>
            <person name="Vlamakis H."/>
            <person name="Clish C."/>
            <person name="Bullock K."/>
            <person name="Deik A."/>
            <person name="Scott J."/>
            <person name="Pierce K.A."/>
            <person name="Xavier R.J."/>
            <person name="Alm E.J."/>
        </authorList>
    </citation>
    <scope>NUCLEOTIDE SEQUENCE [LARGE SCALE GENOMIC DNA]</scope>
    <source>
        <strain evidence="1 2">BIOML-A14</strain>
    </source>
</reference>